<dbReference type="InterPro" id="IPR014440">
    <property type="entry name" value="HCCAis_GSTk"/>
</dbReference>
<dbReference type="SUPFAM" id="SSF52833">
    <property type="entry name" value="Thioredoxin-like"/>
    <property type="match status" value="1"/>
</dbReference>
<dbReference type="Gene3D" id="3.40.30.10">
    <property type="entry name" value="Glutaredoxin"/>
    <property type="match status" value="1"/>
</dbReference>
<dbReference type="InterPro" id="IPR001853">
    <property type="entry name" value="DSBA-like_thioredoxin_dom"/>
</dbReference>
<gene>
    <name evidence="3" type="ORF">RFM52_16610</name>
</gene>
<keyword evidence="4" id="KW-1185">Reference proteome</keyword>
<dbReference type="EMBL" id="JAVIIV010000010">
    <property type="protein sequence ID" value="MDX8486829.1"/>
    <property type="molecule type" value="Genomic_DNA"/>
</dbReference>
<comment type="similarity">
    <text evidence="1">Belongs to the GST superfamily. NadH family.</text>
</comment>
<reference evidence="3 4" key="1">
    <citation type="submission" date="2023-08" db="EMBL/GenBank/DDBJ databases">
        <title>Implementing the SeqCode for naming new Mesorhizobium species isolated from Vachellia karroo root nodules.</title>
        <authorList>
            <person name="Van Lill M."/>
        </authorList>
    </citation>
    <scope>NUCLEOTIDE SEQUENCE [LARGE SCALE GENOMIC DNA]</scope>
    <source>
        <strain evidence="3 4">VK2B</strain>
    </source>
</reference>
<comment type="caution">
    <text evidence="3">The sequence shown here is derived from an EMBL/GenBank/DDBJ whole genome shotgun (WGS) entry which is preliminary data.</text>
</comment>
<dbReference type="RefSeq" id="WP_320296694.1">
    <property type="nucleotide sequence ID" value="NZ_JAVIIU010000007.1"/>
</dbReference>
<dbReference type="GO" id="GO:0016853">
    <property type="term" value="F:isomerase activity"/>
    <property type="evidence" value="ECO:0007669"/>
    <property type="project" value="UniProtKB-KW"/>
</dbReference>
<organism evidence="3 4">
    <name type="scientific">Mesorhizobium humile</name>
    <dbReference type="NCBI Taxonomy" id="3072313"/>
    <lineage>
        <taxon>Bacteria</taxon>
        <taxon>Pseudomonadati</taxon>
        <taxon>Pseudomonadota</taxon>
        <taxon>Alphaproteobacteria</taxon>
        <taxon>Hyphomicrobiales</taxon>
        <taxon>Phyllobacteriaceae</taxon>
        <taxon>Mesorhizobium</taxon>
    </lineage>
</organism>
<dbReference type="InterPro" id="IPR036249">
    <property type="entry name" value="Thioredoxin-like_sf"/>
</dbReference>
<protein>
    <recommendedName>
        <fullName evidence="1">2-hydroxychromene-2-carboxylate isomerase</fullName>
        <ecNumber evidence="1">5.99.1.4</ecNumber>
    </recommendedName>
</protein>
<dbReference type="EC" id="5.99.1.4" evidence="1"/>
<evidence type="ECO:0000256" key="1">
    <source>
        <dbReference type="PIRNR" id="PIRNR006386"/>
    </source>
</evidence>
<comment type="catalytic activity">
    <reaction evidence="1">
        <text>2-hydroxychromene-2-carboxylate = (3E)-4-(2-hydroxyphenyl)-2-oxobut-3-enoate</text>
        <dbReference type="Rhea" id="RHEA:27401"/>
        <dbReference type="ChEBI" id="CHEBI:59350"/>
        <dbReference type="ChEBI" id="CHEBI:59353"/>
        <dbReference type="EC" id="5.99.1.4"/>
    </reaction>
</comment>
<feature type="domain" description="DSBA-like thioredoxin" evidence="2">
    <location>
        <begin position="2"/>
        <end position="185"/>
    </location>
</feature>
<dbReference type="CDD" id="cd03022">
    <property type="entry name" value="DsbA_HCCA_Iso"/>
    <property type="match status" value="1"/>
</dbReference>
<accession>A0ABU4YIN7</accession>
<dbReference type="Pfam" id="PF01323">
    <property type="entry name" value="DSBA"/>
    <property type="match status" value="1"/>
</dbReference>
<dbReference type="PIRSF" id="PIRSF006386">
    <property type="entry name" value="HCCAis_GSTk"/>
    <property type="match status" value="1"/>
</dbReference>
<name>A0ABU4YIN7_9HYPH</name>
<sequence length="200" mass="22671">MIDFWFSIGSTYSYLSVMRLADIQAETGIEFRWRPFNVRSIMIEMDNIPFARKPAKAAYMWRDIERRAAMYGMVPKLPAPYPLAELERANRVAVIAAREGWCEAYARESYRRWFELGEPAGSEPNISASIEKAGREPEPILRQADSDAAKADLAVATEQAKALGIFGSPSFLVDGEVFWGDDRLNDAMRWLRQIESGPPD</sequence>
<dbReference type="PANTHER" id="PTHR42943">
    <property type="entry name" value="GLUTATHIONE S-TRANSFERASE KAPPA"/>
    <property type="match status" value="1"/>
</dbReference>
<evidence type="ECO:0000259" key="2">
    <source>
        <dbReference type="Pfam" id="PF01323"/>
    </source>
</evidence>
<dbReference type="InterPro" id="IPR044087">
    <property type="entry name" value="NahD-like"/>
</dbReference>
<dbReference type="Proteomes" id="UP001280156">
    <property type="component" value="Unassembled WGS sequence"/>
</dbReference>
<dbReference type="InterPro" id="IPR051924">
    <property type="entry name" value="GST_Kappa/NadH"/>
</dbReference>
<evidence type="ECO:0000313" key="4">
    <source>
        <dbReference type="Proteomes" id="UP001280156"/>
    </source>
</evidence>
<evidence type="ECO:0000313" key="3">
    <source>
        <dbReference type="EMBL" id="MDX8486829.1"/>
    </source>
</evidence>
<dbReference type="PANTHER" id="PTHR42943:SF2">
    <property type="entry name" value="GLUTATHIONE S-TRANSFERASE KAPPA 1"/>
    <property type="match status" value="1"/>
</dbReference>
<proteinExistence type="inferred from homology"/>
<keyword evidence="1 3" id="KW-0413">Isomerase</keyword>